<comment type="caution">
    <text evidence="8">The sequence shown here is derived from an EMBL/GenBank/DDBJ whole genome shotgun (WGS) entry which is preliminary data.</text>
</comment>
<evidence type="ECO:0000256" key="3">
    <source>
        <dbReference type="ARBA" id="ARBA00022692"/>
    </source>
</evidence>
<keyword evidence="9" id="KW-1185">Reference proteome</keyword>
<dbReference type="SUPFAM" id="SSF161070">
    <property type="entry name" value="SNF-like"/>
    <property type="match status" value="1"/>
</dbReference>
<keyword evidence="4 7" id="KW-1133">Transmembrane helix</keyword>
<keyword evidence="5 7" id="KW-0472">Membrane</keyword>
<feature type="transmembrane region" description="Helical" evidence="7">
    <location>
        <begin position="311"/>
        <end position="334"/>
    </location>
</feature>
<feature type="transmembrane region" description="Helical" evidence="7">
    <location>
        <begin position="124"/>
        <end position="141"/>
    </location>
</feature>
<dbReference type="PANTHER" id="PTHR11616">
    <property type="entry name" value="SODIUM/CHLORIDE DEPENDENT TRANSPORTER"/>
    <property type="match status" value="1"/>
</dbReference>
<dbReference type="STRING" id="357750.A0A2S6CA55"/>
<dbReference type="GO" id="GO:0005886">
    <property type="term" value="C:plasma membrane"/>
    <property type="evidence" value="ECO:0007669"/>
    <property type="project" value="TreeGrafter"/>
</dbReference>
<feature type="transmembrane region" description="Helical" evidence="7">
    <location>
        <begin position="82"/>
        <end position="103"/>
    </location>
</feature>
<dbReference type="InterPro" id="IPR000175">
    <property type="entry name" value="Na/ntran_symport"/>
</dbReference>
<evidence type="ECO:0000256" key="1">
    <source>
        <dbReference type="ARBA" id="ARBA00004141"/>
    </source>
</evidence>
<feature type="transmembrane region" description="Helical" evidence="7">
    <location>
        <begin position="229"/>
        <end position="250"/>
    </location>
</feature>
<comment type="subcellular location">
    <subcellularLocation>
        <location evidence="1">Membrane</location>
        <topology evidence="1">Multi-pass membrane protein</topology>
    </subcellularLocation>
</comment>
<organism evidence="8 9">
    <name type="scientific">Cercospora berteroae</name>
    <dbReference type="NCBI Taxonomy" id="357750"/>
    <lineage>
        <taxon>Eukaryota</taxon>
        <taxon>Fungi</taxon>
        <taxon>Dikarya</taxon>
        <taxon>Ascomycota</taxon>
        <taxon>Pezizomycotina</taxon>
        <taxon>Dothideomycetes</taxon>
        <taxon>Dothideomycetidae</taxon>
        <taxon>Mycosphaerellales</taxon>
        <taxon>Mycosphaerellaceae</taxon>
        <taxon>Cercospora</taxon>
    </lineage>
</organism>
<dbReference type="Proteomes" id="UP000237631">
    <property type="component" value="Unassembled WGS sequence"/>
</dbReference>
<feature type="transmembrane region" description="Helical" evidence="7">
    <location>
        <begin position="408"/>
        <end position="425"/>
    </location>
</feature>
<feature type="transmembrane region" description="Helical" evidence="7">
    <location>
        <begin position="205"/>
        <end position="222"/>
    </location>
</feature>
<sequence>MKMKNPLQPILSRASRIPTNPLNWLSALGHHMTKPNAKTSDGRDQWQSRTSYVLASMGGAIGFANLLRFPSQVFNNNGLQWFIPYFLALGALAIPVLILEVALGSSLRGGPVLAYNAVDKRARGAGLGNIWVTLLVVLYYVPMLSWVMRFFRGSFESPLPWEGRLEEFYERDVLGRVDAVPSLQEALETNTIMSYPGMAMIGEQVGWNAFSWFVVWICIYGGTRVTGKVVYVTMGLPIVMVLVLIIRGATLPGAIDGIRLYVGEFNGGRLAAGQIWQDALGQVFYSTGVGFGYYTAYASYNANNANAVQDAVLICCCNSLFEISCGFAVFTIVGFMGLTPEVQGRVGSFVLGFITLPEGLAQLPAAQFWSVVFFFTLFLLAVSSAFVQLDTVVSILCDTDRGRKMPRVYVVTACTVTAFLVSMIYKTQFGPQLLDAIDMNTNNIVLPFVVFAECYGATVIYRSQDVIGQVGLLSFVIHQIGFLGGHFLGLIIAHMVSIPGGAGAGFGFFFLMVILSSLIGKIPDSKPPGFWGRNAFLARLWWLAFYSGNQLKRDLNISVAQGKNWPLTWYWAFCLRYISMPILAIVFSFSYPSFAAQRVDPLVIFAFAISHFTVLTVASTLIFPRWMDPLIPTERREESNRGYAPQVLIGADDVRVSQGVEAGRATDSSDEFDEGKKMKELGGLGDVERTDSNDERIASQPTNGIEALYREDGRNVVR</sequence>
<evidence type="ECO:0000313" key="8">
    <source>
        <dbReference type="EMBL" id="PPJ56543.1"/>
    </source>
</evidence>
<dbReference type="EMBL" id="PNEN01000516">
    <property type="protein sequence ID" value="PPJ56543.1"/>
    <property type="molecule type" value="Genomic_DNA"/>
</dbReference>
<evidence type="ECO:0000256" key="4">
    <source>
        <dbReference type="ARBA" id="ARBA00022989"/>
    </source>
</evidence>
<evidence type="ECO:0000256" key="7">
    <source>
        <dbReference type="SAM" id="Phobius"/>
    </source>
</evidence>
<evidence type="ECO:0000256" key="6">
    <source>
        <dbReference type="SAM" id="MobiDB-lite"/>
    </source>
</evidence>
<evidence type="ECO:0000313" key="9">
    <source>
        <dbReference type="Proteomes" id="UP000237631"/>
    </source>
</evidence>
<feature type="transmembrane region" description="Helical" evidence="7">
    <location>
        <begin position="445"/>
        <end position="463"/>
    </location>
</feature>
<feature type="compositionally biased region" description="Basic and acidic residues" evidence="6">
    <location>
        <begin position="674"/>
        <end position="697"/>
    </location>
</feature>
<feature type="transmembrane region" description="Helical" evidence="7">
    <location>
        <begin position="498"/>
        <end position="518"/>
    </location>
</feature>
<dbReference type="InterPro" id="IPR037272">
    <property type="entry name" value="SNS_sf"/>
</dbReference>
<feature type="transmembrane region" description="Helical" evidence="7">
    <location>
        <begin position="530"/>
        <end position="548"/>
    </location>
</feature>
<name>A0A2S6CA55_9PEZI</name>
<feature type="transmembrane region" description="Helical" evidence="7">
    <location>
        <begin position="568"/>
        <end position="590"/>
    </location>
</feature>
<dbReference type="OrthoDB" id="6581954at2759"/>
<proteinExistence type="predicted"/>
<feature type="transmembrane region" description="Helical" evidence="7">
    <location>
        <begin position="52"/>
        <end position="70"/>
    </location>
</feature>
<gene>
    <name evidence="8" type="ORF">CBER1_03909</name>
</gene>
<feature type="region of interest" description="Disordered" evidence="6">
    <location>
        <begin position="663"/>
        <end position="705"/>
    </location>
</feature>
<feature type="transmembrane region" description="Helical" evidence="7">
    <location>
        <begin position="371"/>
        <end position="396"/>
    </location>
</feature>
<dbReference type="GO" id="GO:0035725">
    <property type="term" value="P:sodium ion transmembrane transport"/>
    <property type="evidence" value="ECO:0007669"/>
    <property type="project" value="TreeGrafter"/>
</dbReference>
<feature type="transmembrane region" description="Helical" evidence="7">
    <location>
        <begin position="470"/>
        <end position="492"/>
    </location>
</feature>
<dbReference type="PRINTS" id="PR00176">
    <property type="entry name" value="NANEUSMPORT"/>
</dbReference>
<dbReference type="PROSITE" id="PS50267">
    <property type="entry name" value="NA_NEUROTRAN_SYMP_3"/>
    <property type="match status" value="1"/>
</dbReference>
<keyword evidence="3 7" id="KW-0812">Transmembrane</keyword>
<protein>
    <submittedName>
        <fullName evidence="8">Uncharacterized protein</fullName>
    </submittedName>
</protein>
<evidence type="ECO:0000256" key="5">
    <source>
        <dbReference type="ARBA" id="ARBA00023136"/>
    </source>
</evidence>
<keyword evidence="2" id="KW-0813">Transport</keyword>
<accession>A0A2S6CA55</accession>
<evidence type="ECO:0000256" key="2">
    <source>
        <dbReference type="ARBA" id="ARBA00022448"/>
    </source>
</evidence>
<dbReference type="PANTHER" id="PTHR11616:SF240">
    <property type="entry name" value="BLOATED TUBULES, ISOFORM B-RELATED"/>
    <property type="match status" value="1"/>
</dbReference>
<dbReference type="Pfam" id="PF00209">
    <property type="entry name" value="SNF"/>
    <property type="match status" value="1"/>
</dbReference>
<reference evidence="9" key="1">
    <citation type="journal article" date="2017" name="bioRxiv">
        <title>Conservation of a gene cluster reveals novel cercosporin biosynthetic mechanisms and extends production to the genus Colletotrichum.</title>
        <authorList>
            <person name="de Jonge R."/>
            <person name="Ebert M.K."/>
            <person name="Huitt-Roehl C.R."/>
            <person name="Pal P."/>
            <person name="Suttle J.C."/>
            <person name="Spanner R.E."/>
            <person name="Neubauer J.D."/>
            <person name="Jurick W.M.II."/>
            <person name="Stott K.A."/>
            <person name="Secor G.A."/>
            <person name="Thomma B.P.H.J."/>
            <person name="Van de Peer Y."/>
            <person name="Townsend C.A."/>
            <person name="Bolton M.D."/>
        </authorList>
    </citation>
    <scope>NUCLEOTIDE SEQUENCE [LARGE SCALE GENOMIC DNA]</scope>
    <source>
        <strain evidence="9">CBS538.71</strain>
    </source>
</reference>
<feature type="transmembrane region" description="Helical" evidence="7">
    <location>
        <begin position="602"/>
        <end position="623"/>
    </location>
</feature>
<dbReference type="AlphaFoldDB" id="A0A2S6CA55"/>
<dbReference type="CDD" id="cd11554">
    <property type="entry name" value="SLC6sbd_u2"/>
    <property type="match status" value="1"/>
</dbReference>